<proteinExistence type="predicted"/>
<evidence type="ECO:0000313" key="2">
    <source>
        <dbReference type="EMBL" id="GAA0231953.1"/>
    </source>
</evidence>
<dbReference type="PRINTS" id="PR00111">
    <property type="entry name" value="ABHYDROLASE"/>
</dbReference>
<feature type="domain" description="AB hydrolase-1" evidence="1">
    <location>
        <begin position="18"/>
        <end position="263"/>
    </location>
</feature>
<evidence type="ECO:0000313" key="3">
    <source>
        <dbReference type="Proteomes" id="UP001500416"/>
    </source>
</evidence>
<dbReference type="EMBL" id="BAAABU010000006">
    <property type="protein sequence ID" value="GAA0231953.1"/>
    <property type="molecule type" value="Genomic_DNA"/>
</dbReference>
<dbReference type="Gene3D" id="3.40.50.1820">
    <property type="entry name" value="alpha/beta hydrolase"/>
    <property type="match status" value="1"/>
</dbReference>
<dbReference type="InterPro" id="IPR000073">
    <property type="entry name" value="AB_hydrolase_1"/>
</dbReference>
<name>A0ABN0TWJ7_9PSEU</name>
<sequence>MDGVAVRVRVRGPQDGTPVLLVHGIGRSLEDWRDAQDRLAADFRVISMDLPGFGLTPKLRAKPGLPTFARAVIGVLDGLGERRPVHLMGNSLGGAVSMTAATTHPDRVASLVLVNSAGFGREANLPLLPMLYGVLSALPVLGARFRPLARDAGLALNQALFADPAFATAELVRHAAKVGRQPDFRATFVGTLLTLGAPVAGSFPGWRRALLAAVGKAGKPVMVVWGDRDTVLPVRHYHAAVAALPHARSHLFPNTGHMPQIERVEEFTALAKDFVTTCAMIES</sequence>
<protein>
    <recommendedName>
        <fullName evidence="1">AB hydrolase-1 domain-containing protein</fullName>
    </recommendedName>
</protein>
<dbReference type="PANTHER" id="PTHR43689">
    <property type="entry name" value="HYDROLASE"/>
    <property type="match status" value="1"/>
</dbReference>
<comment type="caution">
    <text evidence="2">The sequence shown here is derived from an EMBL/GenBank/DDBJ whole genome shotgun (WGS) entry which is preliminary data.</text>
</comment>
<dbReference type="Pfam" id="PF00561">
    <property type="entry name" value="Abhydrolase_1"/>
    <property type="match status" value="1"/>
</dbReference>
<accession>A0ABN0TWJ7</accession>
<dbReference type="SUPFAM" id="SSF53474">
    <property type="entry name" value="alpha/beta-Hydrolases"/>
    <property type="match status" value="1"/>
</dbReference>
<keyword evidence="3" id="KW-1185">Reference proteome</keyword>
<reference evidence="2 3" key="1">
    <citation type="journal article" date="2019" name="Int. J. Syst. Evol. Microbiol.">
        <title>The Global Catalogue of Microorganisms (GCM) 10K type strain sequencing project: providing services to taxonomists for standard genome sequencing and annotation.</title>
        <authorList>
            <consortium name="The Broad Institute Genomics Platform"/>
            <consortium name="The Broad Institute Genome Sequencing Center for Infectious Disease"/>
            <person name="Wu L."/>
            <person name="Ma J."/>
        </authorList>
    </citation>
    <scope>NUCLEOTIDE SEQUENCE [LARGE SCALE GENOMIC DNA]</scope>
    <source>
        <strain evidence="2 3">JCM 3380</strain>
    </source>
</reference>
<dbReference type="Proteomes" id="UP001500416">
    <property type="component" value="Unassembled WGS sequence"/>
</dbReference>
<gene>
    <name evidence="2" type="ORF">GCM10010492_33280</name>
</gene>
<evidence type="ECO:0000259" key="1">
    <source>
        <dbReference type="Pfam" id="PF00561"/>
    </source>
</evidence>
<organism evidence="2 3">
    <name type="scientific">Saccharothrix mutabilis subsp. mutabilis</name>
    <dbReference type="NCBI Taxonomy" id="66855"/>
    <lineage>
        <taxon>Bacteria</taxon>
        <taxon>Bacillati</taxon>
        <taxon>Actinomycetota</taxon>
        <taxon>Actinomycetes</taxon>
        <taxon>Pseudonocardiales</taxon>
        <taxon>Pseudonocardiaceae</taxon>
        <taxon>Saccharothrix</taxon>
    </lineage>
</organism>
<dbReference type="InterPro" id="IPR029058">
    <property type="entry name" value="AB_hydrolase_fold"/>
</dbReference>
<dbReference type="PANTHER" id="PTHR43689:SF8">
    <property type="entry name" value="ALPHA_BETA-HYDROLASES SUPERFAMILY PROTEIN"/>
    <property type="match status" value="1"/>
</dbReference>